<gene>
    <name evidence="1" type="ORF">IAG03_09065</name>
</gene>
<dbReference type="EMBL" id="JACRSN010000012">
    <property type="protein sequence ID" value="MBC8534140.1"/>
    <property type="molecule type" value="Genomic_DNA"/>
</dbReference>
<protein>
    <submittedName>
        <fullName evidence="1">Uncharacterized protein</fullName>
    </submittedName>
</protein>
<evidence type="ECO:0000313" key="1">
    <source>
        <dbReference type="EMBL" id="MBC8534140.1"/>
    </source>
</evidence>
<reference evidence="1" key="1">
    <citation type="submission" date="2020-08" db="EMBL/GenBank/DDBJ databases">
        <title>Genome public.</title>
        <authorList>
            <person name="Liu C."/>
            <person name="Sun Q."/>
        </authorList>
    </citation>
    <scope>NUCLEOTIDE SEQUENCE</scope>
    <source>
        <strain evidence="1">NSJ-40</strain>
    </source>
</reference>
<comment type="caution">
    <text evidence="1">The sequence shown here is derived from an EMBL/GenBank/DDBJ whole genome shotgun (WGS) entry which is preliminary data.</text>
</comment>
<dbReference type="AlphaFoldDB" id="A0A926HSS8"/>
<accession>A0A926HSS8</accession>
<dbReference type="Proteomes" id="UP000651482">
    <property type="component" value="Unassembled WGS sequence"/>
</dbReference>
<keyword evidence="2" id="KW-1185">Reference proteome</keyword>
<sequence>MGNHSVDDEHKEDMERLDWKEDMMQKMDSSYSETVAMLLCNICKHYSPPGMCGKTQKPIPSEILNYKIRKCDQFALDDSVLMPVLKDIFVSLYDDGPEEVYKK</sequence>
<organism evidence="1 2">
    <name type="scientific">Yeguia hominis</name>
    <dbReference type="NCBI Taxonomy" id="2763662"/>
    <lineage>
        <taxon>Bacteria</taxon>
        <taxon>Bacillati</taxon>
        <taxon>Bacillota</taxon>
        <taxon>Clostridia</taxon>
        <taxon>Eubacteriales</taxon>
        <taxon>Yeguiaceae</taxon>
        <taxon>Yeguia</taxon>
    </lineage>
</organism>
<dbReference type="RefSeq" id="WP_249319798.1">
    <property type="nucleotide sequence ID" value="NZ_JACRSN010000012.1"/>
</dbReference>
<evidence type="ECO:0000313" key="2">
    <source>
        <dbReference type="Proteomes" id="UP000651482"/>
    </source>
</evidence>
<proteinExistence type="predicted"/>
<name>A0A926HSS8_9FIRM</name>